<evidence type="ECO:0000313" key="8">
    <source>
        <dbReference type="Proteomes" id="UP000199221"/>
    </source>
</evidence>
<keyword evidence="2" id="KW-0805">Transcription regulation</keyword>
<dbReference type="GO" id="GO:0003700">
    <property type="term" value="F:DNA-binding transcription factor activity"/>
    <property type="evidence" value="ECO:0007669"/>
    <property type="project" value="InterPro"/>
</dbReference>
<dbReference type="GO" id="GO:0003677">
    <property type="term" value="F:DNA binding"/>
    <property type="evidence" value="ECO:0007669"/>
    <property type="project" value="UniProtKB-KW"/>
</dbReference>
<evidence type="ECO:0000256" key="3">
    <source>
        <dbReference type="ARBA" id="ARBA00023125"/>
    </source>
</evidence>
<sequence>MKNGLFLWLASVLSMDIRHLKAFIAVFEARNITVAAQRLCVAQPTLSVTIRQLEDDLGAELFLRQARGVEVSEQARELYPQACRMVAEADALRLRFRQGQERMPLALGIEADIAPAQVEACVRLANQAVAGLQLTLLEGCDGDARLADEAQRCEDELFLPLWEEAFVLVMATGSQPDGRWITCPQHPSHQRLMGLYGEGEQVGQAGSLQLALAMVAAGLGAAWLPQSLAERCPGVYWRPGSGLALRRRIGLCITHEALSLPAVAALHQALNRA</sequence>
<dbReference type="SUPFAM" id="SSF46785">
    <property type="entry name" value="Winged helix' DNA-binding domain"/>
    <property type="match status" value="1"/>
</dbReference>
<feature type="domain" description="HTH lysR-type" evidence="6">
    <location>
        <begin position="15"/>
        <end position="72"/>
    </location>
</feature>
<evidence type="ECO:0000259" key="6">
    <source>
        <dbReference type="PROSITE" id="PS50931"/>
    </source>
</evidence>
<dbReference type="InterPro" id="IPR036388">
    <property type="entry name" value="WH-like_DNA-bd_sf"/>
</dbReference>
<dbReference type="PROSITE" id="PS50931">
    <property type="entry name" value="HTH_LYSR"/>
    <property type="match status" value="1"/>
</dbReference>
<dbReference type="GO" id="GO:0032993">
    <property type="term" value="C:protein-DNA complex"/>
    <property type="evidence" value="ECO:0007669"/>
    <property type="project" value="TreeGrafter"/>
</dbReference>
<comment type="similarity">
    <text evidence="1">Belongs to the LysR transcriptional regulatory family.</text>
</comment>
<dbReference type="SUPFAM" id="SSF53850">
    <property type="entry name" value="Periplasmic binding protein-like II"/>
    <property type="match status" value="1"/>
</dbReference>
<evidence type="ECO:0000256" key="5">
    <source>
        <dbReference type="ARBA" id="ARBA00023163"/>
    </source>
</evidence>
<evidence type="ECO:0000313" key="7">
    <source>
        <dbReference type="EMBL" id="SES05507.1"/>
    </source>
</evidence>
<dbReference type="EMBL" id="FOEQ01000019">
    <property type="protein sequence ID" value="SES05507.1"/>
    <property type="molecule type" value="Genomic_DNA"/>
</dbReference>
<protein>
    <submittedName>
        <fullName evidence="7">Transcriptional regulator, LysR family</fullName>
    </submittedName>
</protein>
<dbReference type="Proteomes" id="UP000199221">
    <property type="component" value="Unassembled WGS sequence"/>
</dbReference>
<organism evidence="7 8">
    <name type="scientific">Pseudomonas soli</name>
    <dbReference type="NCBI Taxonomy" id="1306993"/>
    <lineage>
        <taxon>Bacteria</taxon>
        <taxon>Pseudomonadati</taxon>
        <taxon>Pseudomonadota</taxon>
        <taxon>Gammaproteobacteria</taxon>
        <taxon>Pseudomonadales</taxon>
        <taxon>Pseudomonadaceae</taxon>
        <taxon>Pseudomonas</taxon>
    </lineage>
</organism>
<dbReference type="Pfam" id="PF03466">
    <property type="entry name" value="LysR_substrate"/>
    <property type="match status" value="1"/>
</dbReference>
<dbReference type="Gene3D" id="1.10.10.10">
    <property type="entry name" value="Winged helix-like DNA-binding domain superfamily/Winged helix DNA-binding domain"/>
    <property type="match status" value="1"/>
</dbReference>
<name>A0A1H9U8M9_9PSED</name>
<dbReference type="Pfam" id="PF00126">
    <property type="entry name" value="HTH_1"/>
    <property type="match status" value="1"/>
</dbReference>
<dbReference type="PRINTS" id="PR00039">
    <property type="entry name" value="HTHLYSR"/>
</dbReference>
<gene>
    <name evidence="7" type="ORF">SAMN05216230_11910</name>
</gene>
<dbReference type="InterPro" id="IPR000847">
    <property type="entry name" value="LysR_HTH_N"/>
</dbReference>
<proteinExistence type="inferred from homology"/>
<keyword evidence="5" id="KW-0804">Transcription</keyword>
<accession>A0A1H9U8M9</accession>
<dbReference type="PANTHER" id="PTHR30346:SF26">
    <property type="entry name" value="HYDROGEN PEROXIDE-INDUCIBLE GENES ACTIVATOR"/>
    <property type="match status" value="1"/>
</dbReference>
<dbReference type="AlphaFoldDB" id="A0A1H9U8M9"/>
<reference evidence="7 8" key="1">
    <citation type="submission" date="2016-10" db="EMBL/GenBank/DDBJ databases">
        <authorList>
            <person name="de Groot N.N."/>
        </authorList>
    </citation>
    <scope>NUCLEOTIDE SEQUENCE [LARGE SCALE GENOMIC DNA]</scope>
    <source>
        <strain evidence="7 8">LMG 27941</strain>
    </source>
</reference>
<evidence type="ECO:0000256" key="1">
    <source>
        <dbReference type="ARBA" id="ARBA00009437"/>
    </source>
</evidence>
<evidence type="ECO:0000256" key="2">
    <source>
        <dbReference type="ARBA" id="ARBA00023015"/>
    </source>
</evidence>
<dbReference type="InterPro" id="IPR005119">
    <property type="entry name" value="LysR_subst-bd"/>
</dbReference>
<dbReference type="PANTHER" id="PTHR30346">
    <property type="entry name" value="TRANSCRIPTIONAL DUAL REGULATOR HCAR-RELATED"/>
    <property type="match status" value="1"/>
</dbReference>
<dbReference type="Gene3D" id="3.40.190.10">
    <property type="entry name" value="Periplasmic binding protein-like II"/>
    <property type="match status" value="2"/>
</dbReference>
<keyword evidence="4" id="KW-0010">Activator</keyword>
<evidence type="ECO:0000256" key="4">
    <source>
        <dbReference type="ARBA" id="ARBA00023159"/>
    </source>
</evidence>
<keyword evidence="3" id="KW-0238">DNA-binding</keyword>
<dbReference type="InterPro" id="IPR036390">
    <property type="entry name" value="WH_DNA-bd_sf"/>
</dbReference>